<dbReference type="InterPro" id="IPR042118">
    <property type="entry name" value="QueA_dom1"/>
</dbReference>
<evidence type="ECO:0000256" key="4">
    <source>
        <dbReference type="ARBA" id="ARBA00022785"/>
    </source>
</evidence>
<sequence>MGEILSKNSSEVVLKFNNDVGEDYFEKHCFVPLPSYIKRDYDKIDEDRYRTIYSKYVGSAASATAGLHFSRDLFSVFENNNIEYDFITLNVGLGTFLPVRSKKVEEHNMHFETFLIKDFVAVRLQNAKLLGKRILSIVTTTLRALESSYNNNLKKFKTGQQSTNLFIYPGKNYCFKFVDMLFTNFHTPQSTLLMLVSSFAGKDFVFSFYEEAINKGYKFFSYGDAMLILNNI</sequence>
<evidence type="ECO:0000313" key="6">
    <source>
        <dbReference type="Proteomes" id="UP000006208"/>
    </source>
</evidence>
<dbReference type="EMBL" id="ABGI02000002">
    <property type="protein sequence ID" value="EEG99176.1"/>
    <property type="molecule type" value="Genomic_DNA"/>
</dbReference>
<keyword evidence="1" id="KW-0963">Cytoplasm</keyword>
<keyword evidence="2 5" id="KW-0808">Transferase</keyword>
<dbReference type="GO" id="GO:0008616">
    <property type="term" value="P:tRNA queuosine(34) biosynthetic process"/>
    <property type="evidence" value="ECO:0007669"/>
    <property type="project" value="UniProtKB-KW"/>
</dbReference>
<accession>A0A7U8F1Q3</accession>
<gene>
    <name evidence="5" type="primary">queA</name>
    <name evidence="5" type="ORF">BBU118A_0021</name>
</gene>
<keyword evidence="3" id="KW-0949">S-adenosyl-L-methionine</keyword>
<dbReference type="NCBIfam" id="TIGR00113">
    <property type="entry name" value="queA"/>
    <property type="match status" value="1"/>
</dbReference>
<dbReference type="InterPro" id="IPR036100">
    <property type="entry name" value="QueA_sf"/>
</dbReference>
<dbReference type="AlphaFoldDB" id="A0A7U8F1Q3"/>
<dbReference type="SUPFAM" id="SSF111337">
    <property type="entry name" value="QueA-like"/>
    <property type="match status" value="1"/>
</dbReference>
<evidence type="ECO:0000313" key="5">
    <source>
        <dbReference type="EMBL" id="EEG99176.1"/>
    </source>
</evidence>
<organism evidence="5 6">
    <name type="scientific">Borreliella burgdorferi 118a</name>
    <dbReference type="NCBI Taxonomy" id="476210"/>
    <lineage>
        <taxon>Bacteria</taxon>
        <taxon>Pseudomonadati</taxon>
        <taxon>Spirochaetota</taxon>
        <taxon>Spirochaetia</taxon>
        <taxon>Spirochaetales</taxon>
        <taxon>Borreliaceae</taxon>
        <taxon>Borreliella</taxon>
    </lineage>
</organism>
<evidence type="ECO:0000256" key="1">
    <source>
        <dbReference type="ARBA" id="ARBA00022490"/>
    </source>
</evidence>
<keyword evidence="4" id="KW-0671">Queuosine biosynthesis</keyword>
<comment type="caution">
    <text evidence="5">The sequence shown here is derived from an EMBL/GenBank/DDBJ whole genome shotgun (WGS) entry which is preliminary data.</text>
</comment>
<proteinExistence type="predicted"/>
<dbReference type="PANTHER" id="PTHR30307:SF0">
    <property type="entry name" value="S-ADENOSYLMETHIONINE:TRNA RIBOSYLTRANSFERASE-ISOMERASE"/>
    <property type="match status" value="1"/>
</dbReference>
<dbReference type="Gene3D" id="3.40.1780.10">
    <property type="entry name" value="QueA-like"/>
    <property type="match status" value="1"/>
</dbReference>
<name>A0A7U8F1Q3_BORBG</name>
<dbReference type="Pfam" id="PF02547">
    <property type="entry name" value="Queuosine_synth"/>
    <property type="match status" value="1"/>
</dbReference>
<dbReference type="GO" id="GO:0051075">
    <property type="term" value="F:S-adenosylmethionine:tRNA ribosyltransferase-isomerase activity"/>
    <property type="evidence" value="ECO:0007669"/>
    <property type="project" value="TreeGrafter"/>
</dbReference>
<protein>
    <submittedName>
        <fullName evidence="5">S-adenosylmethionine:tRNA ribosyltransferase-isomerase</fullName>
    </submittedName>
</protein>
<dbReference type="PANTHER" id="PTHR30307">
    <property type="entry name" value="S-ADENOSYLMETHIONINE:TRNA RIBOSYLTRANSFERASE-ISOMERASE"/>
    <property type="match status" value="1"/>
</dbReference>
<reference evidence="5 6" key="1">
    <citation type="submission" date="2009-03" db="EMBL/GenBank/DDBJ databases">
        <authorList>
            <person name="Fraser-Liggett C.M."/>
            <person name="Mongodin E.F."/>
            <person name="Casjens B."/>
            <person name="Dunn J."/>
            <person name="Luft B."/>
            <person name="Qiu W."/>
            <person name="Schutzer S."/>
            <person name="Sebastian Y."/>
        </authorList>
    </citation>
    <scope>NUCLEOTIDE SEQUENCE [LARGE SCALE GENOMIC DNA]</scope>
    <source>
        <strain evidence="5 6">118a</strain>
    </source>
</reference>
<dbReference type="Proteomes" id="UP000006208">
    <property type="component" value="Unassembled WGS sequence"/>
</dbReference>
<keyword evidence="5" id="KW-0413">Isomerase</keyword>
<evidence type="ECO:0000256" key="2">
    <source>
        <dbReference type="ARBA" id="ARBA00022679"/>
    </source>
</evidence>
<dbReference type="InterPro" id="IPR003699">
    <property type="entry name" value="QueA"/>
</dbReference>
<evidence type="ECO:0000256" key="3">
    <source>
        <dbReference type="ARBA" id="ARBA00022691"/>
    </source>
</evidence>